<dbReference type="InterPro" id="IPR051185">
    <property type="entry name" value="ASPM"/>
</dbReference>
<dbReference type="InterPro" id="IPR001715">
    <property type="entry name" value="CH_dom"/>
</dbReference>
<keyword evidence="3" id="KW-0112">Calmodulin-binding</keyword>
<dbReference type="EMBL" id="VJMI01011290">
    <property type="protein sequence ID" value="KAF0753203.1"/>
    <property type="molecule type" value="Genomic_DNA"/>
</dbReference>
<dbReference type="Gene3D" id="1.10.418.10">
    <property type="entry name" value="Calponin-like domain"/>
    <property type="match status" value="2"/>
</dbReference>
<dbReference type="Proteomes" id="UP000469452">
    <property type="component" value="Unassembled WGS sequence"/>
</dbReference>
<feature type="compositionally biased region" description="Polar residues" evidence="4">
    <location>
        <begin position="112"/>
        <end position="123"/>
    </location>
</feature>
<dbReference type="PROSITE" id="PS50021">
    <property type="entry name" value="CH"/>
    <property type="match status" value="2"/>
</dbReference>
<name>A0A6A5AJN1_APHAT</name>
<reference evidence="6 7" key="1">
    <citation type="submission" date="2019-06" db="EMBL/GenBank/DDBJ databases">
        <title>Genomics analysis of Aphanomyces spp. identifies a new class of oomycete effector associated with host adaptation.</title>
        <authorList>
            <person name="Gaulin E."/>
        </authorList>
    </citation>
    <scope>NUCLEOTIDE SEQUENCE [LARGE SCALE GENOMIC DNA]</scope>
    <source>
        <strain evidence="6 7">E</strain>
    </source>
</reference>
<dbReference type="GO" id="GO:0000922">
    <property type="term" value="C:spindle pole"/>
    <property type="evidence" value="ECO:0007669"/>
    <property type="project" value="TreeGrafter"/>
</dbReference>
<evidence type="ECO:0000256" key="4">
    <source>
        <dbReference type="SAM" id="MobiDB-lite"/>
    </source>
</evidence>
<feature type="compositionally biased region" description="Low complexity" evidence="4">
    <location>
        <begin position="91"/>
        <end position="100"/>
    </location>
</feature>
<comment type="caution">
    <text evidence="6">The sequence shown here is derived from an EMBL/GenBank/DDBJ whole genome shotgun (WGS) entry which is preliminary data.</text>
</comment>
<dbReference type="GO" id="GO:0000278">
    <property type="term" value="P:mitotic cell cycle"/>
    <property type="evidence" value="ECO:0007669"/>
    <property type="project" value="TreeGrafter"/>
</dbReference>
<gene>
    <name evidence="6" type="ORF">AaE_005795</name>
</gene>
<dbReference type="AlphaFoldDB" id="A0A6A5AJN1"/>
<evidence type="ECO:0000256" key="3">
    <source>
        <dbReference type="ARBA" id="ARBA00022860"/>
    </source>
</evidence>
<dbReference type="PANTHER" id="PTHR22706">
    <property type="entry name" value="ASSEMBLY FACTOR FOR SPINDLE MICROTUBULES"/>
    <property type="match status" value="1"/>
</dbReference>
<evidence type="ECO:0000256" key="1">
    <source>
        <dbReference type="ARBA" id="ARBA00004496"/>
    </source>
</evidence>
<evidence type="ECO:0000256" key="2">
    <source>
        <dbReference type="ARBA" id="ARBA00022490"/>
    </source>
</evidence>
<protein>
    <recommendedName>
        <fullName evidence="5">Calponin-homology (CH) domain-containing protein</fullName>
    </recommendedName>
</protein>
<dbReference type="Pfam" id="PF00307">
    <property type="entry name" value="CH"/>
    <property type="match status" value="2"/>
</dbReference>
<proteinExistence type="predicted"/>
<dbReference type="GO" id="GO:0007051">
    <property type="term" value="P:spindle organization"/>
    <property type="evidence" value="ECO:0007669"/>
    <property type="project" value="TreeGrafter"/>
</dbReference>
<feature type="region of interest" description="Disordered" evidence="4">
    <location>
        <begin position="83"/>
        <end position="123"/>
    </location>
</feature>
<evidence type="ECO:0000259" key="5">
    <source>
        <dbReference type="PROSITE" id="PS50021"/>
    </source>
</evidence>
<dbReference type="SUPFAM" id="SSF47576">
    <property type="entry name" value="Calponin-homology domain, CH-domain"/>
    <property type="match status" value="1"/>
</dbReference>
<dbReference type="PANTHER" id="PTHR22706:SF1">
    <property type="entry name" value="ASSEMBLY FACTOR FOR SPINDLE MICROTUBULES"/>
    <property type="match status" value="1"/>
</dbReference>
<dbReference type="GO" id="GO:0005737">
    <property type="term" value="C:cytoplasm"/>
    <property type="evidence" value="ECO:0007669"/>
    <property type="project" value="UniProtKB-SubCell"/>
</dbReference>
<dbReference type="CDD" id="cd21223">
    <property type="entry name" value="CH_ASPM_rpt1"/>
    <property type="match status" value="1"/>
</dbReference>
<evidence type="ECO:0000313" key="7">
    <source>
        <dbReference type="Proteomes" id="UP000469452"/>
    </source>
</evidence>
<feature type="domain" description="Calponin-homology (CH)" evidence="5">
    <location>
        <begin position="562"/>
        <end position="610"/>
    </location>
</feature>
<feature type="domain" description="Calponin-homology (CH)" evidence="5">
    <location>
        <begin position="348"/>
        <end position="495"/>
    </location>
</feature>
<dbReference type="VEuPathDB" id="FungiDB:H257_06924"/>
<accession>A0A6A5AJN1</accession>
<evidence type="ECO:0000313" key="6">
    <source>
        <dbReference type="EMBL" id="KAF0753203.1"/>
    </source>
</evidence>
<organism evidence="6 7">
    <name type="scientific">Aphanomyces astaci</name>
    <name type="common">Crayfish plague agent</name>
    <dbReference type="NCBI Taxonomy" id="112090"/>
    <lineage>
        <taxon>Eukaryota</taxon>
        <taxon>Sar</taxon>
        <taxon>Stramenopiles</taxon>
        <taxon>Oomycota</taxon>
        <taxon>Saprolegniomycetes</taxon>
        <taxon>Saprolegniales</taxon>
        <taxon>Verrucalvaceae</taxon>
        <taxon>Aphanomyces</taxon>
    </lineage>
</organism>
<comment type="subcellular location">
    <subcellularLocation>
        <location evidence="1">Cytoplasm</location>
    </subcellularLocation>
</comment>
<dbReference type="GO" id="GO:0005516">
    <property type="term" value="F:calmodulin binding"/>
    <property type="evidence" value="ECO:0007669"/>
    <property type="project" value="UniProtKB-KW"/>
</dbReference>
<dbReference type="InterPro" id="IPR036872">
    <property type="entry name" value="CH_dom_sf"/>
</dbReference>
<keyword evidence="2" id="KW-0963">Cytoplasm</keyword>
<sequence>MTLHLSNPSEFGVATVVLEDIVPKAAAAAFFVDAHQALVLPMQSASSISVTFTPSTHGRVAGKLYIRLNQRFRLFCALHGATRPPSTALASSSSSSSSSSTAVKPRPPKLAKQSTHIPQTSTDQEWKKRRVVYDAHWVPKQEAGFQKWLNFTLLGAHFCEIQDETPLSRDRYAQLRQLAITRLESKVRAAAVATYHSPQTDDLLFRLQTEITARRLTIRADRPLHVDVGLQQSLMDLLNSYHPLWLTLALEVVLGIRLVESLGALVQPTSASSAKLPHFLKRTILERIVQDPAFNLKTTASSETLSQLKATTLVRCLMIVYFLDQAHVRRHVDHVALPCLFRPTSRIKRSKQVLIDLCQQFLAHEGNVLRHLHQLQYVVQYQQTVLEEMDMQVVNLAVDLRDGVRLARLVETLDPSVKGELSSQLRLPAVSRLQKVHNVQVTLTCLHAKYGMPVASGVESSGVTRHATGLTAKDIVDGHREKTLALLWQLISYFKLSHVVHVGQVEMEILRIQQRRRRGGVWTNDVIKSADDDVIKSADDDVIKSADDDVIIHPFAIDKAKEPIAWHLLEWCRVVCATYNVAIRNFTASFADGKALCLMIHYYHPRVCQL</sequence>
<dbReference type="GO" id="GO:0051295">
    <property type="term" value="P:establishment of meiotic spindle localization"/>
    <property type="evidence" value="ECO:0007669"/>
    <property type="project" value="TreeGrafter"/>
</dbReference>